<organism evidence="2 3">
    <name type="scientific">Lentinus tigrinus ALCF2SS1-6</name>
    <dbReference type="NCBI Taxonomy" id="1328759"/>
    <lineage>
        <taxon>Eukaryota</taxon>
        <taxon>Fungi</taxon>
        <taxon>Dikarya</taxon>
        <taxon>Basidiomycota</taxon>
        <taxon>Agaricomycotina</taxon>
        <taxon>Agaricomycetes</taxon>
        <taxon>Polyporales</taxon>
        <taxon>Polyporaceae</taxon>
        <taxon>Lentinus</taxon>
    </lineage>
</organism>
<feature type="compositionally biased region" description="Polar residues" evidence="1">
    <location>
        <begin position="1"/>
        <end position="26"/>
    </location>
</feature>
<feature type="region of interest" description="Disordered" evidence="1">
    <location>
        <begin position="1"/>
        <end position="28"/>
    </location>
</feature>
<evidence type="ECO:0000313" key="3">
    <source>
        <dbReference type="Proteomes" id="UP000313359"/>
    </source>
</evidence>
<accession>A0A5C2S8K3</accession>
<gene>
    <name evidence="2" type="ORF">L227DRAFT_565164</name>
</gene>
<protein>
    <submittedName>
        <fullName evidence="2">Uncharacterized protein</fullName>
    </submittedName>
</protein>
<dbReference type="EMBL" id="ML122279">
    <property type="protein sequence ID" value="RPD57646.1"/>
    <property type="molecule type" value="Genomic_DNA"/>
</dbReference>
<dbReference type="Proteomes" id="UP000313359">
    <property type="component" value="Unassembled WGS sequence"/>
</dbReference>
<dbReference type="AlphaFoldDB" id="A0A5C2S8K3"/>
<evidence type="ECO:0000256" key="1">
    <source>
        <dbReference type="SAM" id="MobiDB-lite"/>
    </source>
</evidence>
<reference evidence="2" key="1">
    <citation type="journal article" date="2018" name="Genome Biol. Evol.">
        <title>Genomics and development of Lentinus tigrinus, a white-rot wood-decaying mushroom with dimorphic fruiting bodies.</title>
        <authorList>
            <person name="Wu B."/>
            <person name="Xu Z."/>
            <person name="Knudson A."/>
            <person name="Carlson A."/>
            <person name="Chen N."/>
            <person name="Kovaka S."/>
            <person name="LaButti K."/>
            <person name="Lipzen A."/>
            <person name="Pennachio C."/>
            <person name="Riley R."/>
            <person name="Schakwitz W."/>
            <person name="Umezawa K."/>
            <person name="Ohm R.A."/>
            <person name="Grigoriev I.V."/>
            <person name="Nagy L.G."/>
            <person name="Gibbons J."/>
            <person name="Hibbett D."/>
        </authorList>
    </citation>
    <scope>NUCLEOTIDE SEQUENCE [LARGE SCALE GENOMIC DNA]</scope>
    <source>
        <strain evidence="2">ALCF2SS1-6</strain>
    </source>
</reference>
<evidence type="ECO:0000313" key="2">
    <source>
        <dbReference type="EMBL" id="RPD57646.1"/>
    </source>
</evidence>
<sequence length="179" mass="19922">MIRTSQHLHALQSTAWQDEEGTTGNMDPTDVKEWVEAKRRFREAASRVLSKQTLKLEQGSKAEAVLPADNVLYAEHAHAGVALLIATLRLLHDRGSSFTLPKPLMWCLKAEHLPIEDFHALGSDVVSAYSLALQINEKRLNLQADAVGVMLFYLREECRSIQAKQYAWIANPSGAGRSS</sequence>
<keyword evidence="3" id="KW-1185">Reference proteome</keyword>
<name>A0A5C2S8K3_9APHY</name>
<proteinExistence type="predicted"/>